<dbReference type="SUPFAM" id="SSF49785">
    <property type="entry name" value="Galactose-binding domain-like"/>
    <property type="match status" value="1"/>
</dbReference>
<dbReference type="SMART" id="SM00776">
    <property type="entry name" value="NPCBM"/>
    <property type="match status" value="1"/>
</dbReference>
<dbReference type="InterPro" id="IPR038637">
    <property type="entry name" value="NPCBM_sf"/>
</dbReference>
<dbReference type="InterPro" id="IPR008979">
    <property type="entry name" value="Galactose-bd-like_sf"/>
</dbReference>
<feature type="domain" description="Glycosyl hydrolase family 98 putative carbohydrate-binding module" evidence="1">
    <location>
        <begin position="1423"/>
        <end position="1571"/>
    </location>
</feature>
<dbReference type="InterPro" id="IPR011050">
    <property type="entry name" value="Pectin_lyase_fold/virulence"/>
</dbReference>
<dbReference type="EMBL" id="QRIS01000017">
    <property type="protein sequence ID" value="RHG83262.1"/>
    <property type="molecule type" value="Genomic_DNA"/>
</dbReference>
<feature type="non-terminal residue" evidence="2">
    <location>
        <position position="1908"/>
    </location>
</feature>
<organism evidence="2 5">
    <name type="scientific">Mediterraneibacter gnavus</name>
    <name type="common">Ruminococcus gnavus</name>
    <dbReference type="NCBI Taxonomy" id="33038"/>
    <lineage>
        <taxon>Bacteria</taxon>
        <taxon>Bacillati</taxon>
        <taxon>Bacillota</taxon>
        <taxon>Clostridia</taxon>
        <taxon>Lachnospirales</taxon>
        <taxon>Lachnospiraceae</taxon>
        <taxon>Mediterraneibacter</taxon>
    </lineage>
</organism>
<dbReference type="SUPFAM" id="SSF49899">
    <property type="entry name" value="Concanavalin A-like lectins/glucanases"/>
    <property type="match status" value="1"/>
</dbReference>
<dbReference type="Gene3D" id="2.160.20.10">
    <property type="entry name" value="Single-stranded right-handed beta-helix, Pectin lyase-like"/>
    <property type="match status" value="2"/>
</dbReference>
<dbReference type="InterPro" id="IPR013222">
    <property type="entry name" value="Glyco_hyd_98_carb-bd"/>
</dbReference>
<dbReference type="Proteomes" id="UP000283981">
    <property type="component" value="Unassembled WGS sequence"/>
</dbReference>
<gene>
    <name evidence="3" type="ORF">DW243_10880</name>
    <name evidence="2" type="ORF">DW270_10430</name>
</gene>
<dbReference type="SUPFAM" id="SSF51126">
    <property type="entry name" value="Pectin lyase-like"/>
    <property type="match status" value="1"/>
</dbReference>
<dbReference type="InterPro" id="IPR006626">
    <property type="entry name" value="PbH1"/>
</dbReference>
<name>A0A414SFX7_MEDGN</name>
<dbReference type="Pfam" id="PF07081">
    <property type="entry name" value="DUF1349"/>
    <property type="match status" value="1"/>
</dbReference>
<reference evidence="4 5" key="1">
    <citation type="submission" date="2018-08" db="EMBL/GenBank/DDBJ databases">
        <title>A genome reference for cultivated species of the human gut microbiota.</title>
        <authorList>
            <person name="Zou Y."/>
            <person name="Xue W."/>
            <person name="Luo G."/>
        </authorList>
    </citation>
    <scope>NUCLEOTIDE SEQUENCE [LARGE SCALE GENOMIC DNA]</scope>
    <source>
        <strain evidence="3 4">AM21-18</strain>
        <strain evidence="2 5">AM22-7AC</strain>
    </source>
</reference>
<dbReference type="Proteomes" id="UP000285697">
    <property type="component" value="Unassembled WGS sequence"/>
</dbReference>
<evidence type="ECO:0000313" key="3">
    <source>
        <dbReference type="EMBL" id="RHG83262.1"/>
    </source>
</evidence>
<dbReference type="InterPro" id="IPR012334">
    <property type="entry name" value="Pectin_lyas_fold"/>
</dbReference>
<dbReference type="Pfam" id="PF18998">
    <property type="entry name" value="Flg_new_2"/>
    <property type="match status" value="4"/>
</dbReference>
<dbReference type="Pfam" id="PF08305">
    <property type="entry name" value="NPCBM"/>
    <property type="match status" value="1"/>
</dbReference>
<evidence type="ECO:0000313" key="5">
    <source>
        <dbReference type="Proteomes" id="UP000285697"/>
    </source>
</evidence>
<dbReference type="Gene3D" id="2.60.120.1060">
    <property type="entry name" value="NPCBM/NEW2 domain"/>
    <property type="match status" value="1"/>
</dbReference>
<dbReference type="SUPFAM" id="SSF49373">
    <property type="entry name" value="Invasin/intimin cell-adhesion fragments"/>
    <property type="match status" value="2"/>
</dbReference>
<dbReference type="Gene3D" id="2.60.120.200">
    <property type="match status" value="1"/>
</dbReference>
<dbReference type="InterPro" id="IPR013320">
    <property type="entry name" value="ConA-like_dom_sf"/>
</dbReference>
<evidence type="ECO:0000313" key="2">
    <source>
        <dbReference type="EMBL" id="RHG18178.1"/>
    </source>
</evidence>
<dbReference type="InterPro" id="IPR044060">
    <property type="entry name" value="Bacterial_rp_domain"/>
</dbReference>
<dbReference type="InterPro" id="IPR008964">
    <property type="entry name" value="Invasin/intimin_cell_adhesion"/>
</dbReference>
<dbReference type="Pfam" id="PF12733">
    <property type="entry name" value="Cadherin-like"/>
    <property type="match status" value="2"/>
</dbReference>
<protein>
    <submittedName>
        <fullName evidence="2">DUF1349 domain-containing protein</fullName>
    </submittedName>
</protein>
<dbReference type="SMART" id="SM00710">
    <property type="entry name" value="PbH1"/>
    <property type="match status" value="5"/>
</dbReference>
<dbReference type="Gene3D" id="2.60.40.1080">
    <property type="match status" value="1"/>
</dbReference>
<evidence type="ECO:0000313" key="4">
    <source>
        <dbReference type="Proteomes" id="UP000283981"/>
    </source>
</evidence>
<evidence type="ECO:0000259" key="1">
    <source>
        <dbReference type="SMART" id="SM00776"/>
    </source>
</evidence>
<comment type="caution">
    <text evidence="2">The sequence shown here is derived from an EMBL/GenBank/DDBJ whole genome shotgun (WGS) entry which is preliminary data.</text>
</comment>
<dbReference type="InterPro" id="IPR039448">
    <property type="entry name" value="Beta_helix"/>
</dbReference>
<dbReference type="InterPro" id="IPR025883">
    <property type="entry name" value="Cadherin-like_domain"/>
</dbReference>
<sequence length="1908" mass="209105">MLLKGEAMKQRKRILAMLLAGCMVSGGMTPFESSAKESDSAVIDVTEYGVTPDSGQDCAEGIQAALDEAKKLSDEGKNVVLDFPTGRYDIYPDRAEERELYISNTVGANQDHKMKKIGILLEDMDNVTVDGNDSLFMFHGKMTTVAAIDCKNVKFEEFQVDFQTPTVVDITVESVDGNSAIVYVPECYNYSVEGNTVKWISDSSPYTGQPYWTDTNKMDYTQRFDTTTGLTYRGSTGNNPVFDGAASIEDLGNHRIKFTYNNKSDEVRPGMCFQIRRTVRDHAGMFFWKSKDVVLEDLDVHFLHGFGMVGQSSENLTLHDVDLEAPKESGRTTAGYADFLQVSGCKGKVEVSDCTFSNPHDDPINVHGTFLQVTEILGENKIKVTYQHRETAGFPNFFEGDQIEFMTKGNMIPVEDSVATVTKVDGPDGKGGNMGDGSGSLTDIILTLDKPIPEEVKVNQHVVENITYTPEVSIHDNIFKETPTRGILVTTRKPIVIENNTFDGMGMAGIYISNDAQGWYESGPTRDVTIRNNTFTRGKAQAIYVDPTNPNVSTTQTVHENMTIEGNTFYLENQSVLDAKSVKDLTFKNNKIYRQDPSVTLTASAENTQLAVGESEKISVETNGTKQDKNLYKFNGCKNVVLENNSYDGGMNLKAEIQNMDASEIKLKGDHIAINGGGNMTETAGDIYYVSSDENILKVSDTGIVTAVGEGTASIRTFAVSGGRKYEGNTIEFTVSGSVEGVLPTGLEIDAEKEQISVGETLAFTAKALGKEGVNQQVTWKVLTPDTGAESDLATIDDKGMLTAKKAGLVEVSARSVNGIEAHKLLTITETGYELPGNFTVVNKDAEHLSIPEEGKVKITVQNGGLWDTQNPHNVVVGEFGKDLENVTATVKVDGKTANNYDEAGLIFYKDNDNYVAVERKHGNGTPQIHLVTEKDRKPDESHKKADINETEVYYKLEKKGNDITGFYSTDGATWTEVGKVTNDKIGKDFKIGFVAGSGSQNSSTPFVFSELKVNDETKPITQKAQPATVESASLKYDAKEHKLTADYKLSDENASAMVKWAVSDTENGNYSVKEGTAENPTYATRAMKDKYVKAVVIPKNAAGMAGEMKWTDPVHVTGEGIDAEMDKLPSSNASLKTAEITGLQNGFTFESGTYFYHTTAATSEKEVQFRFAAEDENADLQIYVNGKPAESNEGTAVLTSGRNLIEVNVTAADQITTRNYRFTISRVGDNNTQLKALTVNDTPITLEEGKYEYTQEMGDVKEAVVKAEAASGSSRVDISCNGSSAQDGKVSLKPGKNIVNILVYPETSAMPCRYTLNLKVPKTDNANLEVLEFGDNVRLNERFTPDTVKYTGTTSAETVNLIVKAEEKDADLQVSLGDQVLTSGVGSIEKEFHVQEGENQIRVKVVSPDEKETKTYEIALKASGDVYLSDLDWESQTSGDSKNPTTKDKSCGQNTITLWNGEEEQTFAKGIGSHAKSEIVYNIADLGYQTFEAYVGVDRETRAKPNEPNIRFKVFVDDQEKFDSGEMKFNTEMKAVSVDIQNASKLKLVMEGVANTWSAHGDWADAKLKKGFVTSGEYFVTARSNDENMGTVSMDKENGIYKAGENAQLTATAKEGFAFVNWTDAAGKEVSKENIYSFEVTKDAELTANFKAVAETFTLKAAANAEEMGTVSVEPQQDSYEAGTEVTVKAEAKEGFRFVNWTKTGTEEEVSTEAAYKFAITENTDLTANFVKEEVPEEIFRVTLKANDNTMGTVTIDSADGSYKKGEKAEVIAVANEGFRFVNWTDAEGVAVSDSNPYVFEVTKDLDLIANFEKIPAEKYTFSVAANDEKMGSVAVEPQQDIYEAGTEIKVSAVPASEDYEFVGFTKKGTQEIVSKDNPYVFQIQENMDLTANFKEVEHSYLIYVES</sequence>
<accession>A0A414SFX7</accession>
<dbReference type="InterPro" id="IPR009784">
    <property type="entry name" value="DUF1349"/>
</dbReference>
<dbReference type="EMBL" id="QRIA01000012">
    <property type="protein sequence ID" value="RHG18178.1"/>
    <property type="molecule type" value="Genomic_DNA"/>
</dbReference>
<proteinExistence type="predicted"/>
<dbReference type="Pfam" id="PF13229">
    <property type="entry name" value="Beta_helix"/>
    <property type="match status" value="1"/>
</dbReference>